<dbReference type="EMBL" id="DWZE01000132">
    <property type="protein sequence ID" value="HJA84433.1"/>
    <property type="molecule type" value="Genomic_DNA"/>
</dbReference>
<sequence>MERLWNNFNRLLKQTRTDFVRYKYAEIKWNNRMLGLVGPRGVGKTTLFLQYIKLHLSPRDTLYVSADNIYFADHTLVDLADNFNKQAGKHLFIDEIHKYGNWSAELKQIYDSYPDMQVAFTGSSVLDIYKGLADLSRRAPIYEMQGLSFREYLYLFHDIDVPVFTLEDILDQKAEIPGVDHPLPLLSDYLQRGYYPFAHPDADFYTELQQVINQTMEVDIPQYAGMNVSTGRKLKQLLAVVARSVPFKPVMQKLADLTGVSRNYLADYLYYMERAGMIAQLRDETGGIRGLGKVEKIYLDNTNLVYVLGQESANVGNVRETFFMNQMRVRNEVISSRQADFRIGDYTFEIGGRGKGQQQLRGAGQGFVVKDDIESGHGNVIPLWAFGLNY</sequence>
<gene>
    <name evidence="2" type="ORF">H9785_10760</name>
</gene>
<feature type="domain" description="AAA" evidence="1">
    <location>
        <begin position="31"/>
        <end position="153"/>
    </location>
</feature>
<evidence type="ECO:0000313" key="2">
    <source>
        <dbReference type="EMBL" id="HJA84433.1"/>
    </source>
</evidence>
<reference evidence="2" key="1">
    <citation type="journal article" date="2021" name="PeerJ">
        <title>Extensive microbial diversity within the chicken gut microbiome revealed by metagenomics and culture.</title>
        <authorList>
            <person name="Gilroy R."/>
            <person name="Ravi A."/>
            <person name="Getino M."/>
            <person name="Pursley I."/>
            <person name="Horton D.L."/>
            <person name="Alikhan N.F."/>
            <person name="Baker D."/>
            <person name="Gharbi K."/>
            <person name="Hall N."/>
            <person name="Watson M."/>
            <person name="Adriaenssens E.M."/>
            <person name="Foster-Nyarko E."/>
            <person name="Jarju S."/>
            <person name="Secka A."/>
            <person name="Antonio M."/>
            <person name="Oren A."/>
            <person name="Chaudhuri R.R."/>
            <person name="La Ragione R."/>
            <person name="Hildebrand F."/>
            <person name="Pallen M.J."/>
        </authorList>
    </citation>
    <scope>NUCLEOTIDE SEQUENCE</scope>
    <source>
        <strain evidence="2">ChiHecec1B25-7008</strain>
    </source>
</reference>
<dbReference type="InterPro" id="IPR041682">
    <property type="entry name" value="AAA_14"/>
</dbReference>
<comment type="caution">
    <text evidence="2">The sequence shown here is derived from an EMBL/GenBank/DDBJ whole genome shotgun (WGS) entry which is preliminary data.</text>
</comment>
<accession>A0A9D2HUL1</accession>
<organism evidence="2 3">
    <name type="scientific">Candidatus Bacteroides intestinavium</name>
    <dbReference type="NCBI Taxonomy" id="2838469"/>
    <lineage>
        <taxon>Bacteria</taxon>
        <taxon>Pseudomonadati</taxon>
        <taxon>Bacteroidota</taxon>
        <taxon>Bacteroidia</taxon>
        <taxon>Bacteroidales</taxon>
        <taxon>Bacteroidaceae</taxon>
        <taxon>Bacteroides</taxon>
    </lineage>
</organism>
<protein>
    <submittedName>
        <fullName evidence="2">AAA family ATPase</fullName>
    </submittedName>
</protein>
<reference evidence="2" key="2">
    <citation type="submission" date="2021-04" db="EMBL/GenBank/DDBJ databases">
        <authorList>
            <person name="Gilroy R."/>
        </authorList>
    </citation>
    <scope>NUCLEOTIDE SEQUENCE</scope>
    <source>
        <strain evidence="2">ChiHecec1B25-7008</strain>
    </source>
</reference>
<dbReference type="PANTHER" id="PTHR42990">
    <property type="entry name" value="ATPASE"/>
    <property type="match status" value="1"/>
</dbReference>
<dbReference type="AlphaFoldDB" id="A0A9D2HUL1"/>
<dbReference type="Proteomes" id="UP000823860">
    <property type="component" value="Unassembled WGS sequence"/>
</dbReference>
<name>A0A9D2HUL1_9BACE</name>
<dbReference type="PANTHER" id="PTHR42990:SF1">
    <property type="entry name" value="AAA+ ATPASE DOMAIN-CONTAINING PROTEIN"/>
    <property type="match status" value="1"/>
</dbReference>
<dbReference type="SUPFAM" id="SSF52540">
    <property type="entry name" value="P-loop containing nucleoside triphosphate hydrolases"/>
    <property type="match status" value="1"/>
</dbReference>
<proteinExistence type="predicted"/>
<dbReference type="InterPro" id="IPR027417">
    <property type="entry name" value="P-loop_NTPase"/>
</dbReference>
<evidence type="ECO:0000259" key="1">
    <source>
        <dbReference type="Pfam" id="PF13173"/>
    </source>
</evidence>
<dbReference type="Pfam" id="PF13173">
    <property type="entry name" value="AAA_14"/>
    <property type="match status" value="1"/>
</dbReference>
<dbReference type="Gene3D" id="3.40.50.300">
    <property type="entry name" value="P-loop containing nucleotide triphosphate hydrolases"/>
    <property type="match status" value="1"/>
</dbReference>
<evidence type="ECO:0000313" key="3">
    <source>
        <dbReference type="Proteomes" id="UP000823860"/>
    </source>
</evidence>